<dbReference type="InterPro" id="IPR050250">
    <property type="entry name" value="Macrolide_Exporter_MacB"/>
</dbReference>
<feature type="transmembrane region" description="Helical" evidence="6">
    <location>
        <begin position="204"/>
        <end position="223"/>
    </location>
</feature>
<gene>
    <name evidence="8" type="ORF">S12H4_54214</name>
</gene>
<evidence type="ECO:0000256" key="6">
    <source>
        <dbReference type="SAM" id="Phobius"/>
    </source>
</evidence>
<keyword evidence="3 6" id="KW-0812">Transmembrane</keyword>
<accession>X1VK74</accession>
<organism evidence="8">
    <name type="scientific">marine sediment metagenome</name>
    <dbReference type="NCBI Taxonomy" id="412755"/>
    <lineage>
        <taxon>unclassified sequences</taxon>
        <taxon>metagenomes</taxon>
        <taxon>ecological metagenomes</taxon>
    </lineage>
</organism>
<evidence type="ECO:0000256" key="4">
    <source>
        <dbReference type="ARBA" id="ARBA00022989"/>
    </source>
</evidence>
<name>X1VK74_9ZZZZ</name>
<proteinExistence type="predicted"/>
<evidence type="ECO:0000256" key="3">
    <source>
        <dbReference type="ARBA" id="ARBA00022692"/>
    </source>
</evidence>
<reference evidence="8" key="1">
    <citation type="journal article" date="2014" name="Front. Microbiol.">
        <title>High frequency of phylogenetically diverse reductive dehalogenase-homologous genes in deep subseafloor sedimentary metagenomes.</title>
        <authorList>
            <person name="Kawai M."/>
            <person name="Futagami T."/>
            <person name="Toyoda A."/>
            <person name="Takaki Y."/>
            <person name="Nishi S."/>
            <person name="Hori S."/>
            <person name="Arai W."/>
            <person name="Tsubouchi T."/>
            <person name="Morono Y."/>
            <person name="Uchiyama I."/>
            <person name="Ito T."/>
            <person name="Fujiyama A."/>
            <person name="Inagaki F."/>
            <person name="Takami H."/>
        </authorList>
    </citation>
    <scope>NUCLEOTIDE SEQUENCE</scope>
    <source>
        <strain evidence="8">Expedition CK06-06</strain>
    </source>
</reference>
<dbReference type="Pfam" id="PF02687">
    <property type="entry name" value="FtsX"/>
    <property type="match status" value="1"/>
</dbReference>
<evidence type="ECO:0000313" key="8">
    <source>
        <dbReference type="EMBL" id="GAJ08390.1"/>
    </source>
</evidence>
<sequence>VNESFMKKFELGYPVEAIGTMVILDDSIQVSISGVIKDYKYGDLLSNVSGSLILRNRPSWFTHAVLRINPVNIELRVDRLKKAWKEIDQFHEFNGELLSDELKYFITKRTNFNNIMHMVGFTTILATLIAFIGLFGMISVDLQKRKKEICIRKIFGSEHVDLIIYISKSYLKLFLIAGIFAAPLAFFISNLWLQNLAYRVSPGLGNIMAGIFIVIVAGFSIVYQKTKNAS</sequence>
<evidence type="ECO:0000256" key="5">
    <source>
        <dbReference type="ARBA" id="ARBA00023136"/>
    </source>
</evidence>
<feature type="transmembrane region" description="Helical" evidence="6">
    <location>
        <begin position="173"/>
        <end position="192"/>
    </location>
</feature>
<comment type="subcellular location">
    <subcellularLocation>
        <location evidence="1">Cell membrane</location>
        <topology evidence="1">Multi-pass membrane protein</topology>
    </subcellularLocation>
</comment>
<feature type="domain" description="ABC3 transporter permease C-terminal" evidence="7">
    <location>
        <begin position="122"/>
        <end position="221"/>
    </location>
</feature>
<protein>
    <recommendedName>
        <fullName evidence="7">ABC3 transporter permease C-terminal domain-containing protein</fullName>
    </recommendedName>
</protein>
<dbReference type="PANTHER" id="PTHR30572">
    <property type="entry name" value="MEMBRANE COMPONENT OF TRANSPORTER-RELATED"/>
    <property type="match status" value="1"/>
</dbReference>
<evidence type="ECO:0000256" key="2">
    <source>
        <dbReference type="ARBA" id="ARBA00022475"/>
    </source>
</evidence>
<comment type="caution">
    <text evidence="8">The sequence shown here is derived from an EMBL/GenBank/DDBJ whole genome shotgun (WGS) entry which is preliminary data.</text>
</comment>
<evidence type="ECO:0000256" key="1">
    <source>
        <dbReference type="ARBA" id="ARBA00004651"/>
    </source>
</evidence>
<dbReference type="GO" id="GO:0022857">
    <property type="term" value="F:transmembrane transporter activity"/>
    <property type="evidence" value="ECO:0007669"/>
    <property type="project" value="TreeGrafter"/>
</dbReference>
<evidence type="ECO:0000259" key="7">
    <source>
        <dbReference type="Pfam" id="PF02687"/>
    </source>
</evidence>
<dbReference type="InterPro" id="IPR003838">
    <property type="entry name" value="ABC3_permease_C"/>
</dbReference>
<feature type="non-terminal residue" evidence="8">
    <location>
        <position position="230"/>
    </location>
</feature>
<keyword evidence="5 6" id="KW-0472">Membrane</keyword>
<dbReference type="PANTHER" id="PTHR30572:SF18">
    <property type="entry name" value="ABC-TYPE MACROLIDE FAMILY EXPORT SYSTEM PERMEASE COMPONENT 2"/>
    <property type="match status" value="1"/>
</dbReference>
<dbReference type="EMBL" id="BARW01034626">
    <property type="protein sequence ID" value="GAJ08390.1"/>
    <property type="molecule type" value="Genomic_DNA"/>
</dbReference>
<keyword evidence="2" id="KW-1003">Cell membrane</keyword>
<dbReference type="AlphaFoldDB" id="X1VK74"/>
<keyword evidence="4 6" id="KW-1133">Transmembrane helix</keyword>
<feature type="transmembrane region" description="Helical" evidence="6">
    <location>
        <begin position="115"/>
        <end position="138"/>
    </location>
</feature>
<dbReference type="GO" id="GO:0005886">
    <property type="term" value="C:plasma membrane"/>
    <property type="evidence" value="ECO:0007669"/>
    <property type="project" value="UniProtKB-SubCell"/>
</dbReference>
<feature type="non-terminal residue" evidence="8">
    <location>
        <position position="1"/>
    </location>
</feature>